<dbReference type="GO" id="GO:0016491">
    <property type="term" value="F:oxidoreductase activity"/>
    <property type="evidence" value="ECO:0007669"/>
    <property type="project" value="InterPro"/>
</dbReference>
<dbReference type="GO" id="GO:0046872">
    <property type="term" value="F:metal ion binding"/>
    <property type="evidence" value="ECO:0007669"/>
    <property type="project" value="UniProtKB-KW"/>
</dbReference>
<dbReference type="SFLD" id="SFLDG01384">
    <property type="entry name" value="thioether_bond_formation_requi"/>
    <property type="match status" value="1"/>
</dbReference>
<dbReference type="Pfam" id="PF04055">
    <property type="entry name" value="Radical_SAM"/>
    <property type="match status" value="1"/>
</dbReference>
<dbReference type="InterPro" id="IPR013785">
    <property type="entry name" value="Aldolase_TIM"/>
</dbReference>
<organism evidence="8 9">
    <name type="scientific">Candidatus Iainarchaeum sp</name>
    <dbReference type="NCBI Taxonomy" id="3101447"/>
    <lineage>
        <taxon>Archaea</taxon>
        <taxon>Candidatus Iainarchaeota</taxon>
        <taxon>Candidatus Iainarchaeia</taxon>
        <taxon>Candidatus Iainarchaeales</taxon>
        <taxon>Candidatus Iainarchaeaceae</taxon>
        <taxon>Candidatus Iainarchaeum</taxon>
    </lineage>
</organism>
<dbReference type="GO" id="GO:0051536">
    <property type="term" value="F:iron-sulfur cluster binding"/>
    <property type="evidence" value="ECO:0007669"/>
    <property type="project" value="UniProtKB-KW"/>
</dbReference>
<keyword evidence="5" id="KW-0411">Iron-sulfur</keyword>
<evidence type="ECO:0000259" key="7">
    <source>
        <dbReference type="PROSITE" id="PS51918"/>
    </source>
</evidence>
<evidence type="ECO:0000256" key="1">
    <source>
        <dbReference type="ARBA" id="ARBA00001966"/>
    </source>
</evidence>
<accession>A0A938YSP1</accession>
<keyword evidence="3" id="KW-0479">Metal-binding</keyword>
<dbReference type="PANTHER" id="PTHR43273:SF3">
    <property type="entry name" value="ANAEROBIC SULFATASE-MATURATING ENZYME HOMOLOG ASLB-RELATED"/>
    <property type="match status" value="1"/>
</dbReference>
<dbReference type="Proteomes" id="UP000809243">
    <property type="component" value="Unassembled WGS sequence"/>
</dbReference>
<dbReference type="InterPro" id="IPR023867">
    <property type="entry name" value="Sulphatase_maturase_rSAM"/>
</dbReference>
<dbReference type="SUPFAM" id="SSF102114">
    <property type="entry name" value="Radical SAM enzymes"/>
    <property type="match status" value="1"/>
</dbReference>
<dbReference type="Gene3D" id="3.20.20.70">
    <property type="entry name" value="Aldolase class I"/>
    <property type="match status" value="1"/>
</dbReference>
<evidence type="ECO:0000256" key="3">
    <source>
        <dbReference type="ARBA" id="ARBA00022723"/>
    </source>
</evidence>
<evidence type="ECO:0000256" key="4">
    <source>
        <dbReference type="ARBA" id="ARBA00023004"/>
    </source>
</evidence>
<evidence type="ECO:0000256" key="5">
    <source>
        <dbReference type="ARBA" id="ARBA00023014"/>
    </source>
</evidence>
<evidence type="ECO:0000256" key="2">
    <source>
        <dbReference type="ARBA" id="ARBA00022691"/>
    </source>
</evidence>
<protein>
    <submittedName>
        <fullName evidence="8">Radical SAM protein</fullName>
    </submittedName>
</protein>
<comment type="cofactor">
    <cofactor evidence="1">
        <name>[4Fe-4S] cluster</name>
        <dbReference type="ChEBI" id="CHEBI:49883"/>
    </cofactor>
</comment>
<dbReference type="SFLD" id="SFLDG01067">
    <property type="entry name" value="SPASM/twitch_domain_containing"/>
    <property type="match status" value="1"/>
</dbReference>
<dbReference type="EMBL" id="JAFGDB010000044">
    <property type="protein sequence ID" value="MBN2067362.1"/>
    <property type="molecule type" value="Genomic_DNA"/>
</dbReference>
<reference evidence="8" key="1">
    <citation type="submission" date="2021-01" db="EMBL/GenBank/DDBJ databases">
        <title>Active Sulfur Cycling in an Early Earth Analoge.</title>
        <authorList>
            <person name="Hahn C.R."/>
            <person name="Youssef N.H."/>
            <person name="Elshahed M."/>
        </authorList>
    </citation>
    <scope>NUCLEOTIDE SEQUENCE</scope>
    <source>
        <strain evidence="8">Zod_Metabat.1151</strain>
    </source>
</reference>
<dbReference type="InterPro" id="IPR007197">
    <property type="entry name" value="rSAM"/>
</dbReference>
<dbReference type="PROSITE" id="PS51918">
    <property type="entry name" value="RADICAL_SAM"/>
    <property type="match status" value="1"/>
</dbReference>
<sequence>MINDLGRWVVLSKKELEAVQKNSVGSALLKKLESGGMALSKKGQSQLVKDYRVRYGHLFHPVSLHIVNPTNRCSQSCLYCYSNSQGISSKKKGLDMSPETARKTIDFIWQTPSNGFVVEFQGGEPLANFPAIQEMVGYAKSKRPKKKVHWRLVSNLTLMDNDIASFLKKNNITDVCTSLDGPKELHDANRPMHGSSYEKAVYWINALRSDFGFKQIGALCTVTRKSLPFAKQIVDEYLKLGLPDVTAVSLRKIGRAKPNWQKIGYSPAQFFGFWREMVDYCIALNRKGIPVSEQTCSILLRKILSPERISHTCYSKPCGAALMQCSFQPDGSIYSCDEGKAESLFKIGSIAQSYKSVFASPAALNLVSLSSGLGLYCNNCKWTGFCRLCPVTTYAEQHSLIPVLPELFECRLKMLQFPYLFEKLFSNDAKILEKWSKKAAVA</sequence>
<name>A0A938YSP1_9ARCH</name>
<evidence type="ECO:0000313" key="8">
    <source>
        <dbReference type="EMBL" id="MBN2067362.1"/>
    </source>
</evidence>
<evidence type="ECO:0000313" key="9">
    <source>
        <dbReference type="Proteomes" id="UP000809243"/>
    </source>
</evidence>
<keyword evidence="4" id="KW-0408">Iron</keyword>
<comment type="similarity">
    <text evidence="6">Belongs to the radical SAM superfamily. Anaerobic sulfatase-maturating enzyme family.</text>
</comment>
<comment type="caution">
    <text evidence="8">The sequence shown here is derived from an EMBL/GenBank/DDBJ whole genome shotgun (WGS) entry which is preliminary data.</text>
</comment>
<gene>
    <name evidence="8" type="ORF">JW744_02750</name>
</gene>
<dbReference type="PANTHER" id="PTHR43273">
    <property type="entry name" value="ANAEROBIC SULFATASE-MATURATING ENZYME HOMOLOG ASLB-RELATED"/>
    <property type="match status" value="1"/>
</dbReference>
<dbReference type="InterPro" id="IPR023885">
    <property type="entry name" value="4Fe4S-binding_SPASM_dom"/>
</dbReference>
<dbReference type="SFLD" id="SFLDG01386">
    <property type="entry name" value="main_SPASM_domain-containing"/>
    <property type="match status" value="1"/>
</dbReference>
<dbReference type="AlphaFoldDB" id="A0A938YSP1"/>
<proteinExistence type="inferred from homology"/>
<dbReference type="SFLD" id="SFLDS00029">
    <property type="entry name" value="Radical_SAM"/>
    <property type="match status" value="1"/>
</dbReference>
<feature type="domain" description="Radical SAM core" evidence="7">
    <location>
        <begin position="59"/>
        <end position="287"/>
    </location>
</feature>
<evidence type="ECO:0000256" key="6">
    <source>
        <dbReference type="ARBA" id="ARBA00023601"/>
    </source>
</evidence>
<dbReference type="NCBIfam" id="TIGR04085">
    <property type="entry name" value="rSAM_more_4Fe4S"/>
    <property type="match status" value="1"/>
</dbReference>
<keyword evidence="2" id="KW-0949">S-adenosyl-L-methionine</keyword>
<dbReference type="CDD" id="cd01335">
    <property type="entry name" value="Radical_SAM"/>
    <property type="match status" value="1"/>
</dbReference>
<dbReference type="InterPro" id="IPR058240">
    <property type="entry name" value="rSAM_sf"/>
</dbReference>